<dbReference type="SUPFAM" id="SSF54637">
    <property type="entry name" value="Thioesterase/thiol ester dehydrase-isomerase"/>
    <property type="match status" value="2"/>
</dbReference>
<evidence type="ECO:0000313" key="7">
    <source>
        <dbReference type="Proteomes" id="UP000246077"/>
    </source>
</evidence>
<evidence type="ECO:0000259" key="5">
    <source>
        <dbReference type="Pfam" id="PF13622"/>
    </source>
</evidence>
<organism evidence="6 7">
    <name type="scientific">Zavarzinia compransoris</name>
    <dbReference type="NCBI Taxonomy" id="1264899"/>
    <lineage>
        <taxon>Bacteria</taxon>
        <taxon>Pseudomonadati</taxon>
        <taxon>Pseudomonadota</taxon>
        <taxon>Alphaproteobacteria</taxon>
        <taxon>Rhodospirillales</taxon>
        <taxon>Zavarziniaceae</taxon>
        <taxon>Zavarzinia</taxon>
    </lineage>
</organism>
<comment type="similarity">
    <text evidence="1">Belongs to the thioesterase PaaI family.</text>
</comment>
<feature type="domain" description="Thioesterase" evidence="4">
    <location>
        <begin position="89"/>
        <end position="163"/>
    </location>
</feature>
<dbReference type="Pfam" id="PF13622">
    <property type="entry name" value="4HBT_3"/>
    <property type="match status" value="1"/>
</dbReference>
<comment type="caution">
    <text evidence="6">The sequence shown here is derived from an EMBL/GenBank/DDBJ whole genome shotgun (WGS) entry which is preliminary data.</text>
</comment>
<sequence>MPAPRIRPAPSRAPDHGWGRMESPGVRPDRNSGGNDMRGFPFGRAEEHLRHVPMVAALGLRFLALGPGRASMAMPPVAATRGTADGPPHAGAVVALLDHLSSCAVFAALDRYRPTATLDLRLDFMAPPDVPGEITAGAECLALDGDVAHVRAEARQADGRLVALSTAVFMIGNFPGTSAAEDDLAQPGGPAALPPADMLFPALCRIEDDADGYRLQPCRHLIGATPLPALHGGAIGALLLEAATRAGRGRRLRSLSIHYLRPAPAGPLLAAVRTERDGRRAASLALAALERAGGPALALGRASLAD</sequence>
<keyword evidence="2" id="KW-0378">Hydrolase</keyword>
<evidence type="ECO:0000313" key="6">
    <source>
        <dbReference type="EMBL" id="PWR22009.1"/>
    </source>
</evidence>
<feature type="region of interest" description="Disordered" evidence="3">
    <location>
        <begin position="1"/>
        <end position="38"/>
    </location>
</feature>
<evidence type="ECO:0000256" key="2">
    <source>
        <dbReference type="ARBA" id="ARBA00022801"/>
    </source>
</evidence>
<accession>A0A317E4U1</accession>
<dbReference type="InterPro" id="IPR006683">
    <property type="entry name" value="Thioestr_dom"/>
</dbReference>
<dbReference type="Gene3D" id="3.10.129.10">
    <property type="entry name" value="Hotdog Thioesterase"/>
    <property type="match status" value="2"/>
</dbReference>
<dbReference type="Proteomes" id="UP000246077">
    <property type="component" value="Unassembled WGS sequence"/>
</dbReference>
<dbReference type="PANTHER" id="PTHR21660:SF1">
    <property type="entry name" value="ACYL-COENZYME A THIOESTERASE 13"/>
    <property type="match status" value="1"/>
</dbReference>
<evidence type="ECO:0000256" key="3">
    <source>
        <dbReference type="SAM" id="MobiDB-lite"/>
    </source>
</evidence>
<feature type="domain" description="Acyl-CoA thioesterase-like N-terminal HotDog" evidence="5">
    <location>
        <begin position="229"/>
        <end position="290"/>
    </location>
</feature>
<dbReference type="EMBL" id="QGLF01000002">
    <property type="protein sequence ID" value="PWR22009.1"/>
    <property type="molecule type" value="Genomic_DNA"/>
</dbReference>
<dbReference type="InterPro" id="IPR029069">
    <property type="entry name" value="HotDog_dom_sf"/>
</dbReference>
<dbReference type="PANTHER" id="PTHR21660">
    <property type="entry name" value="THIOESTERASE SUPERFAMILY MEMBER-RELATED"/>
    <property type="match status" value="1"/>
</dbReference>
<proteinExistence type="inferred from homology"/>
<evidence type="ECO:0000259" key="4">
    <source>
        <dbReference type="Pfam" id="PF03061"/>
    </source>
</evidence>
<dbReference type="Pfam" id="PF03061">
    <property type="entry name" value="4HBT"/>
    <property type="match status" value="1"/>
</dbReference>
<dbReference type="AlphaFoldDB" id="A0A317E4U1"/>
<protein>
    <submittedName>
        <fullName evidence="6">Uncharacterized protein</fullName>
    </submittedName>
</protein>
<dbReference type="InterPro" id="IPR049449">
    <property type="entry name" value="TesB_ACOT8-like_N"/>
</dbReference>
<reference evidence="7" key="1">
    <citation type="submission" date="2018-05" db="EMBL/GenBank/DDBJ databases">
        <title>Zavarzinia sp. HR-AS.</title>
        <authorList>
            <person name="Lee Y."/>
            <person name="Jeon C.O."/>
        </authorList>
    </citation>
    <scope>NUCLEOTIDE SEQUENCE [LARGE SCALE GENOMIC DNA]</scope>
    <source>
        <strain evidence="7">DSM 1231</strain>
    </source>
</reference>
<evidence type="ECO:0000256" key="1">
    <source>
        <dbReference type="ARBA" id="ARBA00008324"/>
    </source>
</evidence>
<gene>
    <name evidence="6" type="ORF">DKG75_08500</name>
</gene>
<dbReference type="GO" id="GO:0047617">
    <property type="term" value="F:fatty acyl-CoA hydrolase activity"/>
    <property type="evidence" value="ECO:0007669"/>
    <property type="project" value="InterPro"/>
</dbReference>
<dbReference type="CDD" id="cd03443">
    <property type="entry name" value="PaaI_thioesterase"/>
    <property type="match status" value="1"/>
</dbReference>
<name>A0A317E4U1_9PROT</name>
<dbReference type="InterPro" id="IPR039298">
    <property type="entry name" value="ACOT13"/>
</dbReference>
<keyword evidence="7" id="KW-1185">Reference proteome</keyword>